<evidence type="ECO:0000313" key="2">
    <source>
        <dbReference type="EMBL" id="MCS0657222.1"/>
    </source>
</evidence>
<proteinExistence type="predicted"/>
<dbReference type="InterPro" id="IPR023296">
    <property type="entry name" value="Glyco_hydro_beta-prop_sf"/>
</dbReference>
<dbReference type="Proteomes" id="UP001204621">
    <property type="component" value="Unassembled WGS sequence"/>
</dbReference>
<keyword evidence="1" id="KW-0732">Signal</keyword>
<evidence type="ECO:0000313" key="3">
    <source>
        <dbReference type="Proteomes" id="UP001204621"/>
    </source>
</evidence>
<dbReference type="CDD" id="cd08984">
    <property type="entry name" value="GH43-like"/>
    <property type="match status" value="1"/>
</dbReference>
<dbReference type="Gene3D" id="2.115.10.20">
    <property type="entry name" value="Glycosyl hydrolase domain, family 43"/>
    <property type="match status" value="2"/>
</dbReference>
<feature type="signal peptide" evidence="1">
    <location>
        <begin position="1"/>
        <end position="19"/>
    </location>
</feature>
<protein>
    <submittedName>
        <fullName evidence="2">Family 43 glycosylhydrolase</fullName>
    </submittedName>
</protein>
<comment type="caution">
    <text evidence="2">The sequence shown here is derived from an EMBL/GenBank/DDBJ whole genome shotgun (WGS) entry which is preliminary data.</text>
</comment>
<dbReference type="RefSeq" id="WP_258810377.1">
    <property type="nucleotide sequence ID" value="NZ_JANUGU010000001.1"/>
</dbReference>
<dbReference type="EMBL" id="JANUGU010000001">
    <property type="protein sequence ID" value="MCS0657222.1"/>
    <property type="molecule type" value="Genomic_DNA"/>
</dbReference>
<organism evidence="2 3">
    <name type="scientific">Massilia terrae</name>
    <dbReference type="NCBI Taxonomy" id="1811224"/>
    <lineage>
        <taxon>Bacteria</taxon>
        <taxon>Pseudomonadati</taxon>
        <taxon>Pseudomonadota</taxon>
        <taxon>Betaproteobacteria</taxon>
        <taxon>Burkholderiales</taxon>
        <taxon>Oxalobacteraceae</taxon>
        <taxon>Telluria group</taxon>
        <taxon>Massilia</taxon>
    </lineage>
</organism>
<sequence length="336" mass="37800">MKKCLIGLMLAMGCAWSAAEPHIAAKPLFRDPVYDGAADPVVVYNQERGRWWMFYTNRRANKTDLPGVTWVHGTRIGIAESADGGANWKYVGTADIELPADDGGDDATHWAPDVVRADDGTYHMFLTVVPGVFTDWKHPRRIVHLTSTDLRTWRNAAPIKLAGDKLIDASLARLPDGSWRMWYDNELDHKYIYYADSPDLKHWTDRGLAVAQRGEGPKVFNWRGQWWLIEDLWHGLGVFRSPDALHWTRQPDTLLEQPGKGPNDGVMGGHPDVVVSGDRAFLFYFTHPGRTGPDAKKDGPQQRRSTIQVTELTLADGWLHADRDKPVDIRLSADGK</sequence>
<accession>A0ABT2CTB9</accession>
<dbReference type="SUPFAM" id="SSF75005">
    <property type="entry name" value="Arabinanase/levansucrase/invertase"/>
    <property type="match status" value="1"/>
</dbReference>
<feature type="chain" id="PRO_5045645619" evidence="1">
    <location>
        <begin position="20"/>
        <end position="336"/>
    </location>
</feature>
<reference evidence="2 3" key="1">
    <citation type="submission" date="2022-08" db="EMBL/GenBank/DDBJ databases">
        <title>Reclassification of Massilia species as members of the genera Telluria, Duganella, Pseudoduganella, Mokoshia gen. nov. and Zemynaea gen. nov. using orthogonal and non-orthogonal genome-based approaches.</title>
        <authorList>
            <person name="Bowman J.P."/>
        </authorList>
    </citation>
    <scope>NUCLEOTIDE SEQUENCE [LARGE SCALE GENOMIC DNA]</scope>
    <source>
        <strain evidence="2 3">JCM 31606</strain>
    </source>
</reference>
<name>A0ABT2CTB9_9BURK</name>
<keyword evidence="3" id="KW-1185">Reference proteome</keyword>
<evidence type="ECO:0000256" key="1">
    <source>
        <dbReference type="SAM" id="SignalP"/>
    </source>
</evidence>
<gene>
    <name evidence="2" type="ORF">NX778_03995</name>
</gene>